<evidence type="ECO:0000313" key="2">
    <source>
        <dbReference type="Proteomes" id="UP000805193"/>
    </source>
</evidence>
<gene>
    <name evidence="1" type="ORF">HPB47_024059</name>
</gene>
<dbReference type="EMBL" id="JABSTQ010009454">
    <property type="protein sequence ID" value="KAG0428992.1"/>
    <property type="molecule type" value="Genomic_DNA"/>
</dbReference>
<proteinExistence type="predicted"/>
<dbReference type="Proteomes" id="UP000805193">
    <property type="component" value="Unassembled WGS sequence"/>
</dbReference>
<reference evidence="1 2" key="1">
    <citation type="journal article" date="2020" name="Cell">
        <title>Large-Scale Comparative Analyses of Tick Genomes Elucidate Their Genetic Diversity and Vector Capacities.</title>
        <authorList>
            <consortium name="Tick Genome and Microbiome Consortium (TIGMIC)"/>
            <person name="Jia N."/>
            <person name="Wang J."/>
            <person name="Shi W."/>
            <person name="Du L."/>
            <person name="Sun Y."/>
            <person name="Zhan W."/>
            <person name="Jiang J.F."/>
            <person name="Wang Q."/>
            <person name="Zhang B."/>
            <person name="Ji P."/>
            <person name="Bell-Sakyi L."/>
            <person name="Cui X.M."/>
            <person name="Yuan T.T."/>
            <person name="Jiang B.G."/>
            <person name="Yang W.F."/>
            <person name="Lam T.T."/>
            <person name="Chang Q.C."/>
            <person name="Ding S.J."/>
            <person name="Wang X.J."/>
            <person name="Zhu J.G."/>
            <person name="Ruan X.D."/>
            <person name="Zhao L."/>
            <person name="Wei J.T."/>
            <person name="Ye R.Z."/>
            <person name="Que T.C."/>
            <person name="Du C.H."/>
            <person name="Zhou Y.H."/>
            <person name="Cheng J.X."/>
            <person name="Dai P.F."/>
            <person name="Guo W.B."/>
            <person name="Han X.H."/>
            <person name="Huang E.J."/>
            <person name="Li L.F."/>
            <person name="Wei W."/>
            <person name="Gao Y.C."/>
            <person name="Liu J.Z."/>
            <person name="Shao H.Z."/>
            <person name="Wang X."/>
            <person name="Wang C.C."/>
            <person name="Yang T.C."/>
            <person name="Huo Q.B."/>
            <person name="Li W."/>
            <person name="Chen H.Y."/>
            <person name="Chen S.E."/>
            <person name="Zhou L.G."/>
            <person name="Ni X.B."/>
            <person name="Tian J.H."/>
            <person name="Sheng Y."/>
            <person name="Liu T."/>
            <person name="Pan Y.S."/>
            <person name="Xia L.Y."/>
            <person name="Li J."/>
            <person name="Zhao F."/>
            <person name="Cao W.C."/>
        </authorList>
    </citation>
    <scope>NUCLEOTIDE SEQUENCE [LARGE SCALE GENOMIC DNA]</scope>
    <source>
        <strain evidence="1">Iper-2018</strain>
    </source>
</reference>
<accession>A0AC60Q6I0</accession>
<comment type="caution">
    <text evidence="1">The sequence shown here is derived from an EMBL/GenBank/DDBJ whole genome shotgun (WGS) entry which is preliminary data.</text>
</comment>
<protein>
    <submittedName>
        <fullName evidence="1">Uncharacterized protein</fullName>
    </submittedName>
</protein>
<evidence type="ECO:0000313" key="1">
    <source>
        <dbReference type="EMBL" id="KAG0428992.1"/>
    </source>
</evidence>
<organism evidence="1 2">
    <name type="scientific">Ixodes persulcatus</name>
    <name type="common">Taiga tick</name>
    <dbReference type="NCBI Taxonomy" id="34615"/>
    <lineage>
        <taxon>Eukaryota</taxon>
        <taxon>Metazoa</taxon>
        <taxon>Ecdysozoa</taxon>
        <taxon>Arthropoda</taxon>
        <taxon>Chelicerata</taxon>
        <taxon>Arachnida</taxon>
        <taxon>Acari</taxon>
        <taxon>Parasitiformes</taxon>
        <taxon>Ixodida</taxon>
        <taxon>Ixodoidea</taxon>
        <taxon>Ixodidae</taxon>
        <taxon>Ixodinae</taxon>
        <taxon>Ixodes</taxon>
    </lineage>
</organism>
<sequence length="155" mass="17048">WDGLKTTWKFLLVSAGRQRRVAQSALLIDVIVRMGIVQPLCVAEVSPQYLAKSTQASQWGNLVSVDVPVRAADTGSKYGWNILPTKDRSNALQIGDLDVMINSEHLQSRGTFFTARGTVAAWHFGQLCGRHIYNGARIRSHRLCPIASAACISQL</sequence>
<name>A0AC60Q6I0_IXOPE</name>
<feature type="non-terminal residue" evidence="1">
    <location>
        <position position="1"/>
    </location>
</feature>
<keyword evidence="2" id="KW-1185">Reference proteome</keyword>